<evidence type="ECO:0000256" key="2">
    <source>
        <dbReference type="PROSITE-ProRule" id="PRU00335"/>
    </source>
</evidence>
<keyword evidence="1 2" id="KW-0238">DNA-binding</keyword>
<name>A0ABX2JKK7_9MYCO</name>
<dbReference type="Pfam" id="PF00440">
    <property type="entry name" value="TetR_N"/>
    <property type="match status" value="1"/>
</dbReference>
<dbReference type="SUPFAM" id="SSF48498">
    <property type="entry name" value="Tetracyclin repressor-like, C-terminal domain"/>
    <property type="match status" value="1"/>
</dbReference>
<dbReference type="Pfam" id="PF14246">
    <property type="entry name" value="TetR_C_7"/>
    <property type="match status" value="1"/>
</dbReference>
<dbReference type="PRINTS" id="PR00455">
    <property type="entry name" value="HTHTETR"/>
</dbReference>
<dbReference type="Gene3D" id="1.10.10.60">
    <property type="entry name" value="Homeodomain-like"/>
    <property type="match status" value="1"/>
</dbReference>
<dbReference type="PANTHER" id="PTHR30055">
    <property type="entry name" value="HTH-TYPE TRANSCRIPTIONAL REGULATOR RUTR"/>
    <property type="match status" value="1"/>
</dbReference>
<gene>
    <name evidence="4" type="ORF">FEG63_01400</name>
</gene>
<organism evidence="4 5">
    <name type="scientific">Mycolicibacterium sphagni</name>
    <dbReference type="NCBI Taxonomy" id="1786"/>
    <lineage>
        <taxon>Bacteria</taxon>
        <taxon>Bacillati</taxon>
        <taxon>Actinomycetota</taxon>
        <taxon>Actinomycetes</taxon>
        <taxon>Mycobacteriales</taxon>
        <taxon>Mycobacteriaceae</taxon>
        <taxon>Mycolicibacterium</taxon>
    </lineage>
</organism>
<dbReference type="PANTHER" id="PTHR30055:SF146">
    <property type="entry name" value="HTH-TYPE TRANSCRIPTIONAL DUAL REGULATOR CECR"/>
    <property type="match status" value="1"/>
</dbReference>
<dbReference type="Proteomes" id="UP000708347">
    <property type="component" value="Unassembled WGS sequence"/>
</dbReference>
<dbReference type="InterPro" id="IPR036271">
    <property type="entry name" value="Tet_transcr_reg_TetR-rel_C_sf"/>
</dbReference>
<reference evidence="4 5" key="1">
    <citation type="submission" date="2019-05" db="EMBL/GenBank/DDBJ databases">
        <title>Mycolicibacterium sphagni ENV482 genome assembly.</title>
        <authorList>
            <person name="Chen W."/>
            <person name="Faulkner N.W."/>
            <person name="Hyman M.R."/>
        </authorList>
    </citation>
    <scope>NUCLEOTIDE SEQUENCE [LARGE SCALE GENOMIC DNA]</scope>
    <source>
        <strain evidence="4 5">ENV482</strain>
    </source>
</reference>
<proteinExistence type="predicted"/>
<sequence length="209" mass="23514">MVVKTRRGHPTEAQSRAVRQQLREAAVAMFLDRGYDGTSMEAIAEAAGVTKRTLYSRYPDKRAVFLDVIPWAFTRAVENDPISRVNGNDLRAALIAIGRGALKRALEPDIVRLHLIARVEAHRFPEFSVGAENLGWATRQRQLMDLLRRHADAGAIEVDDIELAAEHFLAMVEAFPARLAEFGIYRSHKSQQRHITHAVDLFLRGALPR</sequence>
<dbReference type="InterPro" id="IPR009057">
    <property type="entry name" value="Homeodomain-like_sf"/>
</dbReference>
<feature type="domain" description="HTH tetR-type" evidence="3">
    <location>
        <begin position="16"/>
        <end position="76"/>
    </location>
</feature>
<dbReference type="InterPro" id="IPR001647">
    <property type="entry name" value="HTH_TetR"/>
</dbReference>
<dbReference type="RefSeq" id="WP_174396215.1">
    <property type="nucleotide sequence ID" value="NZ_VBSB01000002.1"/>
</dbReference>
<dbReference type="EMBL" id="VBSB01000002">
    <property type="protein sequence ID" value="NTY58206.1"/>
    <property type="molecule type" value="Genomic_DNA"/>
</dbReference>
<dbReference type="SUPFAM" id="SSF46689">
    <property type="entry name" value="Homeodomain-like"/>
    <property type="match status" value="1"/>
</dbReference>
<feature type="DNA-binding region" description="H-T-H motif" evidence="2">
    <location>
        <begin position="39"/>
        <end position="58"/>
    </location>
</feature>
<keyword evidence="5" id="KW-1185">Reference proteome</keyword>
<protein>
    <submittedName>
        <fullName evidence="4">TetR/AcrR family transcriptional regulator</fullName>
    </submittedName>
</protein>
<evidence type="ECO:0000259" key="3">
    <source>
        <dbReference type="PROSITE" id="PS50977"/>
    </source>
</evidence>
<evidence type="ECO:0000313" key="5">
    <source>
        <dbReference type="Proteomes" id="UP000708347"/>
    </source>
</evidence>
<dbReference type="InterPro" id="IPR039536">
    <property type="entry name" value="TetR_C_Proteobacteria"/>
</dbReference>
<accession>A0ABX2JKK7</accession>
<dbReference type="Gene3D" id="1.10.357.10">
    <property type="entry name" value="Tetracycline Repressor, domain 2"/>
    <property type="match status" value="1"/>
</dbReference>
<evidence type="ECO:0000256" key="1">
    <source>
        <dbReference type="ARBA" id="ARBA00023125"/>
    </source>
</evidence>
<dbReference type="PROSITE" id="PS50977">
    <property type="entry name" value="HTH_TETR_2"/>
    <property type="match status" value="1"/>
</dbReference>
<comment type="caution">
    <text evidence="4">The sequence shown here is derived from an EMBL/GenBank/DDBJ whole genome shotgun (WGS) entry which is preliminary data.</text>
</comment>
<dbReference type="InterPro" id="IPR050109">
    <property type="entry name" value="HTH-type_TetR-like_transc_reg"/>
</dbReference>
<evidence type="ECO:0000313" key="4">
    <source>
        <dbReference type="EMBL" id="NTY58206.1"/>
    </source>
</evidence>